<accession>A0A6A4WUN2</accession>
<dbReference type="EMBL" id="VIIS01000562">
    <property type="protein sequence ID" value="KAF0307544.1"/>
    <property type="molecule type" value="Genomic_DNA"/>
</dbReference>
<comment type="caution">
    <text evidence="2">The sequence shown here is derived from an EMBL/GenBank/DDBJ whole genome shotgun (WGS) entry which is preliminary data.</text>
</comment>
<organism evidence="2 3">
    <name type="scientific">Amphibalanus amphitrite</name>
    <name type="common">Striped barnacle</name>
    <name type="synonym">Balanus amphitrite</name>
    <dbReference type="NCBI Taxonomy" id="1232801"/>
    <lineage>
        <taxon>Eukaryota</taxon>
        <taxon>Metazoa</taxon>
        <taxon>Ecdysozoa</taxon>
        <taxon>Arthropoda</taxon>
        <taxon>Crustacea</taxon>
        <taxon>Multicrustacea</taxon>
        <taxon>Cirripedia</taxon>
        <taxon>Thoracica</taxon>
        <taxon>Thoracicalcarea</taxon>
        <taxon>Balanomorpha</taxon>
        <taxon>Balanoidea</taxon>
        <taxon>Balanidae</taxon>
        <taxon>Amphibalaninae</taxon>
        <taxon>Amphibalanus</taxon>
    </lineage>
</organism>
<evidence type="ECO:0000256" key="1">
    <source>
        <dbReference type="SAM" id="MobiDB-lite"/>
    </source>
</evidence>
<sequence length="77" mass="8766">MGHPTKRLWHKQEDAQCIAQLADEEIKRCEKEYGCTVVGYIKRQRSEDGSGGAGEQQRQGYGRLLSPIAECEDELKR</sequence>
<dbReference type="Proteomes" id="UP000440578">
    <property type="component" value="Unassembled WGS sequence"/>
</dbReference>
<name>A0A6A4WUN2_AMPAM</name>
<feature type="region of interest" description="Disordered" evidence="1">
    <location>
        <begin position="45"/>
        <end position="77"/>
    </location>
</feature>
<gene>
    <name evidence="2" type="ORF">FJT64_021136</name>
</gene>
<dbReference type="AlphaFoldDB" id="A0A6A4WUN2"/>
<reference evidence="2 3" key="1">
    <citation type="submission" date="2019-07" db="EMBL/GenBank/DDBJ databases">
        <title>Draft genome assembly of a fouling barnacle, Amphibalanus amphitrite (Darwin, 1854): The first reference genome for Thecostraca.</title>
        <authorList>
            <person name="Kim W."/>
        </authorList>
    </citation>
    <scope>NUCLEOTIDE SEQUENCE [LARGE SCALE GENOMIC DNA]</scope>
    <source>
        <strain evidence="2">SNU_AA5</strain>
        <tissue evidence="2">Soma without cirri and trophi</tissue>
    </source>
</reference>
<proteinExistence type="predicted"/>
<keyword evidence="3" id="KW-1185">Reference proteome</keyword>
<protein>
    <submittedName>
        <fullName evidence="2">Uncharacterized protein</fullName>
    </submittedName>
</protein>
<evidence type="ECO:0000313" key="2">
    <source>
        <dbReference type="EMBL" id="KAF0307544.1"/>
    </source>
</evidence>
<evidence type="ECO:0000313" key="3">
    <source>
        <dbReference type="Proteomes" id="UP000440578"/>
    </source>
</evidence>